<comment type="caution">
    <text evidence="2">The sequence shown here is derived from an EMBL/GenBank/DDBJ whole genome shotgun (WGS) entry which is preliminary data.</text>
</comment>
<dbReference type="OrthoDB" id="5194572at2"/>
<keyword evidence="1" id="KW-0472">Membrane</keyword>
<keyword evidence="3" id="KW-1185">Reference proteome</keyword>
<feature type="transmembrane region" description="Helical" evidence="1">
    <location>
        <begin position="113"/>
        <end position="133"/>
    </location>
</feature>
<reference evidence="2 3" key="1">
    <citation type="journal article" date="2013" name="Stand. Genomic Sci.">
        <title>Genomic Encyclopedia of Type Strains, Phase I: The one thousand microbial genomes (KMG-I) project.</title>
        <authorList>
            <person name="Kyrpides N.C."/>
            <person name="Woyke T."/>
            <person name="Eisen J.A."/>
            <person name="Garrity G."/>
            <person name="Lilburn T.G."/>
            <person name="Beck B.J."/>
            <person name="Whitman W.B."/>
            <person name="Hugenholtz P."/>
            <person name="Klenk H.P."/>
        </authorList>
    </citation>
    <scope>NUCLEOTIDE SEQUENCE [LARGE SCALE GENOMIC DNA]</scope>
    <source>
        <strain evidence="2 3">DSM 45044</strain>
    </source>
</reference>
<evidence type="ECO:0000256" key="1">
    <source>
        <dbReference type="SAM" id="Phobius"/>
    </source>
</evidence>
<proteinExistence type="predicted"/>
<feature type="transmembrane region" description="Helical" evidence="1">
    <location>
        <begin position="21"/>
        <end position="42"/>
    </location>
</feature>
<keyword evidence="1" id="KW-0812">Transmembrane</keyword>
<gene>
    <name evidence="2" type="ORF">LX16_4313</name>
</gene>
<dbReference type="Proteomes" id="UP000321617">
    <property type="component" value="Unassembled WGS sequence"/>
</dbReference>
<dbReference type="RefSeq" id="WP_147142197.1">
    <property type="nucleotide sequence ID" value="NZ_BAABIJ010000004.1"/>
</dbReference>
<evidence type="ECO:0000313" key="3">
    <source>
        <dbReference type="Proteomes" id="UP000321617"/>
    </source>
</evidence>
<organism evidence="2 3">
    <name type="scientific">Stackebrandtia albiflava</name>
    <dbReference type="NCBI Taxonomy" id="406432"/>
    <lineage>
        <taxon>Bacteria</taxon>
        <taxon>Bacillati</taxon>
        <taxon>Actinomycetota</taxon>
        <taxon>Actinomycetes</taxon>
        <taxon>Glycomycetales</taxon>
        <taxon>Glycomycetaceae</taxon>
        <taxon>Stackebrandtia</taxon>
    </lineage>
</organism>
<dbReference type="AlphaFoldDB" id="A0A562UR47"/>
<keyword evidence="1" id="KW-1133">Transmembrane helix</keyword>
<feature type="transmembrane region" description="Helical" evidence="1">
    <location>
        <begin position="48"/>
        <end position="73"/>
    </location>
</feature>
<feature type="transmembrane region" description="Helical" evidence="1">
    <location>
        <begin position="85"/>
        <end position="107"/>
    </location>
</feature>
<dbReference type="EMBL" id="VLLL01000008">
    <property type="protein sequence ID" value="TWJ08093.1"/>
    <property type="molecule type" value="Genomic_DNA"/>
</dbReference>
<accession>A0A562UR47</accession>
<name>A0A562UR47_9ACTN</name>
<sequence>MTAKDSQASDRFPRKDEEGRLVSLVEMLMFVILALALGILMLSLIDGVFWLLGSSFGRISGWIAGLLAVLVYLDDFRAWRDHRARWAVAAGGVVLGLLAGFGVLSLLPDFWLPLYNGALAVSVAALLYGVLWFTGMRLITGEEVS</sequence>
<evidence type="ECO:0000313" key="2">
    <source>
        <dbReference type="EMBL" id="TWJ08093.1"/>
    </source>
</evidence>
<protein>
    <submittedName>
        <fullName evidence="2">Uncharacterized protein</fullName>
    </submittedName>
</protein>